<evidence type="ECO:0000256" key="1">
    <source>
        <dbReference type="SAM" id="MobiDB-lite"/>
    </source>
</evidence>
<proteinExistence type="predicted"/>
<organism evidence="2 3">
    <name type="scientific">Rhizophlyctis rosea</name>
    <dbReference type="NCBI Taxonomy" id="64517"/>
    <lineage>
        <taxon>Eukaryota</taxon>
        <taxon>Fungi</taxon>
        <taxon>Fungi incertae sedis</taxon>
        <taxon>Chytridiomycota</taxon>
        <taxon>Chytridiomycota incertae sedis</taxon>
        <taxon>Chytridiomycetes</taxon>
        <taxon>Rhizophlyctidales</taxon>
        <taxon>Rhizophlyctidaceae</taxon>
        <taxon>Rhizophlyctis</taxon>
    </lineage>
</organism>
<dbReference type="EMBL" id="JADGJD010000571">
    <property type="protein sequence ID" value="KAJ3049967.1"/>
    <property type="molecule type" value="Genomic_DNA"/>
</dbReference>
<evidence type="ECO:0000313" key="2">
    <source>
        <dbReference type="EMBL" id="KAJ3049967.1"/>
    </source>
</evidence>
<comment type="caution">
    <text evidence="2">The sequence shown here is derived from an EMBL/GenBank/DDBJ whole genome shotgun (WGS) entry which is preliminary data.</text>
</comment>
<sequence length="486" mass="49782">MLSKKQVPGPVFLGAVGAVCLSRFVYFHQDERHLRILRELLKEDHNKRRGELVRDFMKNKYYHKLFYKEPDANFSAPSSNARKAAGTDFPTVQLAKPTTPPTFAISLPGAAPPQPSPASVSANDDFGDFVSPTSANPSISFPARSTSIPSVTSAASTVPSALPSPSASFAAFPAPAPISTAPAVPAAPAFSAFSSPVMSPATPSFAAFGAPLTPVTASATDGKASAPAFSVTSFNPLPTPKPSPVLGTKSLDVDPYAALRGMDTDIAQRSDVFTAPPTIKPTGGFVNEVKSLNSYGSATSSTPSSTSFAAFPSTTPNASGFNNSTTSAPTLTSNTGFASFPTTTTTPSSLNTSFAAFSIAQSMPAPTVTLNGFAALSQPTPPASSTGFAAFPAAQPTAANTGFAAFPVAQPTVNAQQPASGGGFPAFGSAAPLQPVQARQNAKAGSQSKDMFGDLTDTMKGKIASKPKPSQSPYGAFGNFMGESLI</sequence>
<accession>A0AAD5S9H7</accession>
<feature type="region of interest" description="Disordered" evidence="1">
    <location>
        <begin position="105"/>
        <end position="127"/>
    </location>
</feature>
<protein>
    <submittedName>
        <fullName evidence="2">Uncharacterized protein</fullName>
    </submittedName>
</protein>
<evidence type="ECO:0000313" key="3">
    <source>
        <dbReference type="Proteomes" id="UP001212841"/>
    </source>
</evidence>
<keyword evidence="3" id="KW-1185">Reference proteome</keyword>
<gene>
    <name evidence="2" type="ORF">HK097_009058</name>
</gene>
<reference evidence="2" key="1">
    <citation type="submission" date="2020-05" db="EMBL/GenBank/DDBJ databases">
        <title>Phylogenomic resolution of chytrid fungi.</title>
        <authorList>
            <person name="Stajich J.E."/>
            <person name="Amses K."/>
            <person name="Simmons R."/>
            <person name="Seto K."/>
            <person name="Myers J."/>
            <person name="Bonds A."/>
            <person name="Quandt C.A."/>
            <person name="Barry K."/>
            <person name="Liu P."/>
            <person name="Grigoriev I."/>
            <person name="Longcore J.E."/>
            <person name="James T.Y."/>
        </authorList>
    </citation>
    <scope>NUCLEOTIDE SEQUENCE</scope>
    <source>
        <strain evidence="2">JEL0318</strain>
    </source>
</reference>
<dbReference type="Proteomes" id="UP001212841">
    <property type="component" value="Unassembled WGS sequence"/>
</dbReference>
<name>A0AAD5S9H7_9FUNG</name>
<dbReference type="AlphaFoldDB" id="A0AAD5S9H7"/>